<dbReference type="GeneID" id="56029273"/>
<dbReference type="KEGG" id="halg:HUG10_10530"/>
<organism evidence="1 2">
    <name type="scientific">Halorarum halophilum</name>
    <dbReference type="NCBI Taxonomy" id="2743090"/>
    <lineage>
        <taxon>Archaea</taxon>
        <taxon>Methanobacteriati</taxon>
        <taxon>Methanobacteriota</taxon>
        <taxon>Stenosarchaea group</taxon>
        <taxon>Halobacteria</taxon>
        <taxon>Halobacteriales</taxon>
        <taxon>Haloferacaceae</taxon>
        <taxon>Halorarum</taxon>
    </lineage>
</organism>
<dbReference type="InterPro" id="IPR011042">
    <property type="entry name" value="6-blade_b-propeller_TolB-like"/>
</dbReference>
<dbReference type="OrthoDB" id="204805at2157"/>
<name>A0A7D5GC81_9EURY</name>
<dbReference type="RefSeq" id="WP_179169540.1">
    <property type="nucleotide sequence ID" value="NZ_CP058529.1"/>
</dbReference>
<dbReference type="Gene3D" id="2.120.10.30">
    <property type="entry name" value="TolB, C-terminal domain"/>
    <property type="match status" value="1"/>
</dbReference>
<sequence length="336" mass="34263">MTPISRRAFGRLLGTTAGFGLAGVTGADPGDGGRRRGQDGSDAVETFVSMPGERTPENLAIGPGGDLFFGVTDGQVRRVARETAASATDLTLADTDLIGEPPAAAGVEATPEGPLYVAVNADGVPSGVWTVPLDGGEPRPYATVSGQFTNDIVYDPGRDRLLVTESFAGAVYEVPVGEGGVPVDDAEATEWLDAGVLDTESFGANGLTFRGADELLVAVTRATDGEGADVGRLVRVQIRDDGAAGEPELFLESPAIFGADGITVRGEQVYVAANGRNEVVRVTTAGESAVVADADDGLVFPSDVVFGAGSGGSADLFVCNFATTDPGSAGILRTRP</sequence>
<reference evidence="1 2" key="1">
    <citation type="submission" date="2020-07" db="EMBL/GenBank/DDBJ databases">
        <title>Gai3-2, isolated from salt lake.</title>
        <authorList>
            <person name="Cui H."/>
            <person name="Shi X."/>
        </authorList>
    </citation>
    <scope>NUCLEOTIDE SEQUENCE [LARGE SCALE GENOMIC DNA]</scope>
    <source>
        <strain evidence="1 2">Gai3-2</strain>
    </source>
</reference>
<dbReference type="SUPFAM" id="SSF63829">
    <property type="entry name" value="Calcium-dependent phosphotriesterase"/>
    <property type="match status" value="1"/>
</dbReference>
<dbReference type="AlphaFoldDB" id="A0A7D5GC81"/>
<dbReference type="EMBL" id="CP058529">
    <property type="protein sequence ID" value="QLG27965.1"/>
    <property type="molecule type" value="Genomic_DNA"/>
</dbReference>
<proteinExistence type="predicted"/>
<evidence type="ECO:0000313" key="1">
    <source>
        <dbReference type="EMBL" id="QLG27965.1"/>
    </source>
</evidence>
<evidence type="ECO:0000313" key="2">
    <source>
        <dbReference type="Proteomes" id="UP000509750"/>
    </source>
</evidence>
<accession>A0A7D5GC81</accession>
<evidence type="ECO:0008006" key="3">
    <source>
        <dbReference type="Google" id="ProtNLM"/>
    </source>
</evidence>
<gene>
    <name evidence="1" type="ORF">HUG10_10530</name>
</gene>
<keyword evidence="2" id="KW-1185">Reference proteome</keyword>
<dbReference type="Pfam" id="PF20067">
    <property type="entry name" value="SSL_N"/>
    <property type="match status" value="1"/>
</dbReference>
<dbReference type="Proteomes" id="UP000509750">
    <property type="component" value="Chromosome"/>
</dbReference>
<protein>
    <recommendedName>
        <fullName evidence="3">Sugar lactone lactonase YvrE</fullName>
    </recommendedName>
</protein>